<name>A0AAV1ZSL3_9ARAC</name>
<reference evidence="1 2" key="1">
    <citation type="submission" date="2024-04" db="EMBL/GenBank/DDBJ databases">
        <authorList>
            <person name="Rising A."/>
            <person name="Reimegard J."/>
            <person name="Sonavane S."/>
            <person name="Akerstrom W."/>
            <person name="Nylinder S."/>
            <person name="Hedman E."/>
            <person name="Kallberg Y."/>
        </authorList>
    </citation>
    <scope>NUCLEOTIDE SEQUENCE [LARGE SCALE GENOMIC DNA]</scope>
</reference>
<dbReference type="AlphaFoldDB" id="A0AAV1ZSL3"/>
<evidence type="ECO:0000313" key="2">
    <source>
        <dbReference type="Proteomes" id="UP001497382"/>
    </source>
</evidence>
<comment type="caution">
    <text evidence="1">The sequence shown here is derived from an EMBL/GenBank/DDBJ whole genome shotgun (WGS) entry which is preliminary data.</text>
</comment>
<sequence>MKVPPPKKKRFKFILKHLDMKTFLLCFLALALVSYCYGFAISVLCWKEQEGKIFCNHTYDPTKTQETISLPPGYNRQTKLYATAYSGNGGNGYYSPPAPPPL</sequence>
<gene>
    <name evidence="1" type="ORF">LARSCL_LOCUS6873</name>
</gene>
<accession>A0AAV1ZSL3</accession>
<protein>
    <submittedName>
        <fullName evidence="1">Uncharacterized protein</fullName>
    </submittedName>
</protein>
<dbReference type="EMBL" id="CAXIEN010000067">
    <property type="protein sequence ID" value="CAL1273401.1"/>
    <property type="molecule type" value="Genomic_DNA"/>
</dbReference>
<dbReference type="Proteomes" id="UP001497382">
    <property type="component" value="Unassembled WGS sequence"/>
</dbReference>
<organism evidence="1 2">
    <name type="scientific">Larinioides sclopetarius</name>
    <dbReference type="NCBI Taxonomy" id="280406"/>
    <lineage>
        <taxon>Eukaryota</taxon>
        <taxon>Metazoa</taxon>
        <taxon>Ecdysozoa</taxon>
        <taxon>Arthropoda</taxon>
        <taxon>Chelicerata</taxon>
        <taxon>Arachnida</taxon>
        <taxon>Araneae</taxon>
        <taxon>Araneomorphae</taxon>
        <taxon>Entelegynae</taxon>
        <taxon>Araneoidea</taxon>
        <taxon>Araneidae</taxon>
        <taxon>Larinioides</taxon>
    </lineage>
</organism>
<proteinExistence type="predicted"/>
<evidence type="ECO:0000313" key="1">
    <source>
        <dbReference type="EMBL" id="CAL1273401.1"/>
    </source>
</evidence>
<keyword evidence="2" id="KW-1185">Reference proteome</keyword>